<dbReference type="Gene3D" id="3.40.50.1820">
    <property type="entry name" value="alpha/beta hydrolase"/>
    <property type="match status" value="1"/>
</dbReference>
<keyword evidence="7 11" id="KW-0472">Membrane</keyword>
<feature type="region of interest" description="Disordered" evidence="10">
    <location>
        <begin position="343"/>
        <end position="367"/>
    </location>
</feature>
<comment type="pathway">
    <text evidence="2">Protein modification; protein glycosylation.</text>
</comment>
<proteinExistence type="inferred from homology"/>
<feature type="transmembrane region" description="Helical" evidence="11">
    <location>
        <begin position="851"/>
        <end position="869"/>
    </location>
</feature>
<evidence type="ECO:0000256" key="2">
    <source>
        <dbReference type="ARBA" id="ARBA00004922"/>
    </source>
</evidence>
<dbReference type="GO" id="GO:0034203">
    <property type="term" value="P:glycolipid translocation"/>
    <property type="evidence" value="ECO:0007669"/>
    <property type="project" value="TreeGrafter"/>
</dbReference>
<feature type="transmembrane region" description="Helical" evidence="11">
    <location>
        <begin position="708"/>
        <end position="730"/>
    </location>
</feature>
<dbReference type="AlphaFoldDB" id="A0AAV5A4X8"/>
<feature type="chain" id="PRO_5043977571" description="Man(5)GlcNAc(2)-PP-dolichol translocation protein RFT1" evidence="12">
    <location>
        <begin position="20"/>
        <end position="959"/>
    </location>
</feature>
<comment type="subcellular location">
    <subcellularLocation>
        <location evidence="1">Endoplasmic reticulum membrane</location>
        <topology evidence="1">Multi-pass membrane protein</topology>
    </subcellularLocation>
</comment>
<feature type="transmembrane region" description="Helical" evidence="11">
    <location>
        <begin position="470"/>
        <end position="487"/>
    </location>
</feature>
<evidence type="ECO:0000256" key="3">
    <source>
        <dbReference type="ARBA" id="ARBA00010288"/>
    </source>
</evidence>
<feature type="transmembrane region" description="Helical" evidence="11">
    <location>
        <begin position="786"/>
        <end position="805"/>
    </location>
</feature>
<feature type="transmembrane region" description="Helical" evidence="11">
    <location>
        <begin position="750"/>
        <end position="774"/>
    </location>
</feature>
<accession>A0AAV5A4X8</accession>
<feature type="transmembrane region" description="Helical" evidence="11">
    <location>
        <begin position="567"/>
        <end position="588"/>
    </location>
</feature>
<evidence type="ECO:0000256" key="10">
    <source>
        <dbReference type="SAM" id="MobiDB-lite"/>
    </source>
</evidence>
<dbReference type="SUPFAM" id="SSF53474">
    <property type="entry name" value="alpha/beta-Hydrolases"/>
    <property type="match status" value="1"/>
</dbReference>
<evidence type="ECO:0000256" key="1">
    <source>
        <dbReference type="ARBA" id="ARBA00004477"/>
    </source>
</evidence>
<evidence type="ECO:0000256" key="8">
    <source>
        <dbReference type="ARBA" id="ARBA00044793"/>
    </source>
</evidence>
<dbReference type="GO" id="GO:0005789">
    <property type="term" value="C:endoplasmic reticulum membrane"/>
    <property type="evidence" value="ECO:0007669"/>
    <property type="project" value="UniProtKB-SubCell"/>
</dbReference>
<evidence type="ECO:0000256" key="6">
    <source>
        <dbReference type="ARBA" id="ARBA00022989"/>
    </source>
</evidence>
<dbReference type="EMBL" id="BPWL01000004">
    <property type="protein sequence ID" value="GJJ09345.1"/>
    <property type="molecule type" value="Genomic_DNA"/>
</dbReference>
<dbReference type="GO" id="GO:0006488">
    <property type="term" value="P:dolichol-linked oligosaccharide biosynthetic process"/>
    <property type="evidence" value="ECO:0007669"/>
    <property type="project" value="InterPro"/>
</dbReference>
<feature type="transmembrane region" description="Helical" evidence="11">
    <location>
        <begin position="534"/>
        <end position="555"/>
    </location>
</feature>
<evidence type="ECO:0000256" key="7">
    <source>
        <dbReference type="ARBA" id="ARBA00023136"/>
    </source>
</evidence>
<feature type="compositionally biased region" description="Basic and acidic residues" evidence="10">
    <location>
        <begin position="343"/>
        <end position="357"/>
    </location>
</feature>
<comment type="function">
    <text evidence="9">Intramembrane glycolipid transporter that operates in the biosynthetic pathway of dolichol-linked oligosaccharides, the glycan precursors employed in protein asparagine (N)-glycosylation. The sequential addition of sugars to dolichol pyrophosphate produces dolichol-linked oligosaccharides containing fourteen sugars, including two GlcNAcs, nine mannoses and three glucoses. Once assembled, the oligosaccharide is transferred from the lipid to nascent proteins by oligosaccharyltransferases. The assembly of dolichol-linked oligosaccharides begins on the cytosolic side of the endoplasmic reticulum membrane and finishes in its lumen. RFT1 could mediate the translocation of the cytosolically oriented intermediate DolPP-GlcNAc2Man5, produced by ALG11, into the ER lumen where dolichol-linked oligosaccharides assembly continues. However, the intramembrane lipid transporter activity could not be confirmed in vitro.</text>
</comment>
<keyword evidence="5" id="KW-0256">Endoplasmic reticulum</keyword>
<keyword evidence="4 11" id="KW-0812">Transmembrane</keyword>
<organism evidence="13 14">
    <name type="scientific">Clathrus columnatus</name>
    <dbReference type="NCBI Taxonomy" id="1419009"/>
    <lineage>
        <taxon>Eukaryota</taxon>
        <taxon>Fungi</taxon>
        <taxon>Dikarya</taxon>
        <taxon>Basidiomycota</taxon>
        <taxon>Agaricomycotina</taxon>
        <taxon>Agaricomycetes</taxon>
        <taxon>Phallomycetidae</taxon>
        <taxon>Phallales</taxon>
        <taxon>Clathraceae</taxon>
        <taxon>Clathrus</taxon>
    </lineage>
</organism>
<evidence type="ECO:0000313" key="14">
    <source>
        <dbReference type="Proteomes" id="UP001050691"/>
    </source>
</evidence>
<feature type="compositionally biased region" description="Polar residues" evidence="10">
    <location>
        <begin position="358"/>
        <end position="367"/>
    </location>
</feature>
<reference evidence="13" key="1">
    <citation type="submission" date="2021-10" db="EMBL/GenBank/DDBJ databases">
        <title>De novo Genome Assembly of Clathrus columnatus (Basidiomycota, Fungi) Using Illumina and Nanopore Sequence Data.</title>
        <authorList>
            <person name="Ogiso-Tanaka E."/>
            <person name="Itagaki H."/>
            <person name="Hosoya T."/>
            <person name="Hosaka K."/>
        </authorList>
    </citation>
    <scope>NUCLEOTIDE SEQUENCE</scope>
    <source>
        <strain evidence="13">MO-923</strain>
    </source>
</reference>
<dbReference type="Proteomes" id="UP001050691">
    <property type="component" value="Unassembled WGS sequence"/>
</dbReference>
<keyword evidence="6 11" id="KW-1133">Transmembrane helix</keyword>
<sequence length="959" mass="105736">MFSFKSFLVATLAATLVVAQDTNINPIRACTCSRGFINVTIDTQVAADPIANEFLNATALRPLKAEWPIFAEFCQPVGGIESKGVQFLLHGQTYTHQYWNPLFAGFENYSYVEYACSRGISSLAYDNAGAGLSFRPVSASDVQMPSAAQLFSKLGAMVKSGIAALQLTGQSKPFSKMACMCHSVGCNVINYELIIDGDNSPCDGVILTGDRHDSAFINVPFPIALTIPANQVSPEWANLDPGYVVTANITDRKFFYSPNKEDYDIRLFTIDEATKTPGPSFISKQIKNTYQSTSYSRPVAIIVGALDRTHCLNNNNQPCTVPILENSEPQFFPKVKELSLDRHDNIKKNRTKNEKVSTNHVSSISESNASPELAQNALSSASSLVLLQFFSRLFTFALNQTLVRLSTPRAFGTAAIQFELLLSTILFLCREGVRGALLRSNLSKTDGDEKDSRGKVQGFDSTLMTNISHLPLLIGTPFAVCITILYTNLASRHTVEQPYFRQAVALYTLSSVIELAAEPLYIRAQNDLRVKVRVSAEGAGIFCKAVVPVSVLLLARLLEGTGNAERFALLAFAFGQLGYAIAVCAVYINAYNARAILNGIKIKKVVQSNGSIAYFKADLLRLSAEMTMQSVLKHILTEGDRFLVSYLSPLADQGGYALAANYGSLVARIIFQPIEETARVFFSKSMANLSLSHATKSLEGLKSSIQTLLSLLLLMTHFTLLLITFLPPYLPLLATLFLPNRYHATNAPSILMVYTFYLPTMAFNGVLEAFLFSAASPRDLRIQSTWFFVFSAGFILVAVGFARGLKMGDVGLVWANVVNLGMRAVYAVLFVERFSSRFGNQSTNVEWRRSLPSIGVFCSFIAAGIIIRWSERNLASGIGGYSHSYVYALSGRKLIDAALPHFYFGTTYNQRNYWNDSTKTDYAMRNFERLLASFWEKHLFLGPLSSHCLFYGVNNVPKV</sequence>
<dbReference type="InterPro" id="IPR007594">
    <property type="entry name" value="RFT1"/>
</dbReference>
<name>A0AAV5A4X8_9AGAM</name>
<dbReference type="InterPro" id="IPR029058">
    <property type="entry name" value="AB_hydrolase_fold"/>
</dbReference>
<evidence type="ECO:0000256" key="12">
    <source>
        <dbReference type="SAM" id="SignalP"/>
    </source>
</evidence>
<dbReference type="Pfam" id="PF04506">
    <property type="entry name" value="Rft-1"/>
    <property type="match status" value="1"/>
</dbReference>
<evidence type="ECO:0000256" key="11">
    <source>
        <dbReference type="SAM" id="Phobius"/>
    </source>
</evidence>
<keyword evidence="14" id="KW-1185">Reference proteome</keyword>
<keyword evidence="12" id="KW-0732">Signal</keyword>
<evidence type="ECO:0000256" key="9">
    <source>
        <dbReference type="ARBA" id="ARBA00045912"/>
    </source>
</evidence>
<feature type="signal peptide" evidence="12">
    <location>
        <begin position="1"/>
        <end position="19"/>
    </location>
</feature>
<dbReference type="PANTHER" id="PTHR13117">
    <property type="entry name" value="ENDOPLASMIC RETICULUM MULTISPAN TRANSMEMBRANE PROTEIN-RELATED"/>
    <property type="match status" value="1"/>
</dbReference>
<comment type="similarity">
    <text evidence="3">Belongs to the RFT1 family.</text>
</comment>
<evidence type="ECO:0000256" key="4">
    <source>
        <dbReference type="ARBA" id="ARBA00022692"/>
    </source>
</evidence>
<dbReference type="PANTHER" id="PTHR13117:SF5">
    <property type="entry name" value="PROTEIN RFT1 HOMOLOG"/>
    <property type="match status" value="1"/>
</dbReference>
<comment type="caution">
    <text evidence="13">The sequence shown here is derived from an EMBL/GenBank/DDBJ whole genome shotgun (WGS) entry which is preliminary data.</text>
</comment>
<evidence type="ECO:0000313" key="13">
    <source>
        <dbReference type="EMBL" id="GJJ09345.1"/>
    </source>
</evidence>
<gene>
    <name evidence="13" type="ORF">Clacol_003567</name>
</gene>
<feature type="transmembrane region" description="Helical" evidence="11">
    <location>
        <begin position="811"/>
        <end position="831"/>
    </location>
</feature>
<protein>
    <recommendedName>
        <fullName evidence="8">Man(5)GlcNAc(2)-PP-dolichol translocation protein RFT1</fullName>
    </recommendedName>
</protein>
<evidence type="ECO:0000256" key="5">
    <source>
        <dbReference type="ARBA" id="ARBA00022824"/>
    </source>
</evidence>